<evidence type="ECO:0000313" key="9">
    <source>
        <dbReference type="Proteomes" id="UP000216339"/>
    </source>
</evidence>
<dbReference type="OrthoDB" id="9808948at2"/>
<dbReference type="EMBL" id="MQWD01000001">
    <property type="protein sequence ID" value="PAP76545.1"/>
    <property type="molecule type" value="Genomic_DNA"/>
</dbReference>
<dbReference type="Pfam" id="PF02563">
    <property type="entry name" value="Poly_export"/>
    <property type="match status" value="1"/>
</dbReference>
<comment type="caution">
    <text evidence="8">The sequence shown here is derived from an EMBL/GenBank/DDBJ whole genome shotgun (WGS) entry which is preliminary data.</text>
</comment>
<dbReference type="InterPro" id="IPR019554">
    <property type="entry name" value="Soluble_ligand-bd"/>
</dbReference>
<dbReference type="Gene3D" id="3.10.560.10">
    <property type="entry name" value="Outer membrane lipoprotein wza domain like"/>
    <property type="match status" value="3"/>
</dbReference>
<feature type="domain" description="Soluble ligand binding" evidence="7">
    <location>
        <begin position="336"/>
        <end position="381"/>
    </location>
</feature>
<dbReference type="InterPro" id="IPR049712">
    <property type="entry name" value="Poly_export"/>
</dbReference>
<dbReference type="Pfam" id="PF10531">
    <property type="entry name" value="SLBB"/>
    <property type="match status" value="3"/>
</dbReference>
<feature type="region of interest" description="Disordered" evidence="3">
    <location>
        <begin position="381"/>
        <end position="405"/>
    </location>
</feature>
<evidence type="ECO:0000256" key="1">
    <source>
        <dbReference type="ARBA" id="ARBA00022729"/>
    </source>
</evidence>
<dbReference type="RefSeq" id="WP_095510204.1">
    <property type="nucleotide sequence ID" value="NZ_MQWD01000001.1"/>
</dbReference>
<keyword evidence="9" id="KW-1185">Reference proteome</keyword>
<accession>A0A271J0R4</accession>
<dbReference type="Gene3D" id="3.30.1950.10">
    <property type="entry name" value="wza like domain"/>
    <property type="match status" value="1"/>
</dbReference>
<protein>
    <recommendedName>
        <fullName evidence="10">Soluble ligand binding domain-containing protein</fullName>
    </recommendedName>
</protein>
<dbReference type="PANTHER" id="PTHR33619">
    <property type="entry name" value="POLYSACCHARIDE EXPORT PROTEIN GFCE-RELATED"/>
    <property type="match status" value="1"/>
</dbReference>
<organism evidence="8 9">
    <name type="scientific">Rubrivirga marina</name>
    <dbReference type="NCBI Taxonomy" id="1196024"/>
    <lineage>
        <taxon>Bacteria</taxon>
        <taxon>Pseudomonadati</taxon>
        <taxon>Rhodothermota</taxon>
        <taxon>Rhodothermia</taxon>
        <taxon>Rhodothermales</taxon>
        <taxon>Rubricoccaceae</taxon>
        <taxon>Rubrivirga</taxon>
    </lineage>
</organism>
<feature type="chain" id="PRO_5012786464" description="Soluble ligand binding domain-containing protein" evidence="5">
    <location>
        <begin position="26"/>
        <end position="593"/>
    </location>
</feature>
<evidence type="ECO:0000259" key="7">
    <source>
        <dbReference type="Pfam" id="PF10531"/>
    </source>
</evidence>
<evidence type="ECO:0008006" key="10">
    <source>
        <dbReference type="Google" id="ProtNLM"/>
    </source>
</evidence>
<feature type="coiled-coil region" evidence="2">
    <location>
        <begin position="543"/>
        <end position="570"/>
    </location>
</feature>
<keyword evidence="1 5" id="KW-0732">Signal</keyword>
<dbReference type="PANTHER" id="PTHR33619:SF3">
    <property type="entry name" value="POLYSACCHARIDE EXPORT PROTEIN GFCE-RELATED"/>
    <property type="match status" value="1"/>
</dbReference>
<dbReference type="Proteomes" id="UP000216339">
    <property type="component" value="Unassembled WGS sequence"/>
</dbReference>
<dbReference type="InterPro" id="IPR003715">
    <property type="entry name" value="Poly_export_N"/>
</dbReference>
<keyword evidence="4" id="KW-0812">Transmembrane</keyword>
<evidence type="ECO:0000256" key="5">
    <source>
        <dbReference type="SAM" id="SignalP"/>
    </source>
</evidence>
<feature type="signal peptide" evidence="5">
    <location>
        <begin position="1"/>
        <end position="25"/>
    </location>
</feature>
<feature type="domain" description="Soluble ligand binding" evidence="7">
    <location>
        <begin position="469"/>
        <end position="504"/>
    </location>
</feature>
<feature type="domain" description="Soluble ligand binding" evidence="7">
    <location>
        <begin position="251"/>
        <end position="291"/>
    </location>
</feature>
<sequence>MPLPVRGIALPVLAAVCLLASPDVASQIVPPTTSSARISALSASARATRSATDEIVLGGPVDPREYVVGPGDVFTVSVGGGSVSSPPRQTETVVTADGLLVVPEAGTFDAAGRTLAAVAAEARAALRRRYANVPTDVALSVPRRFAVYVSGAVPLPGRQIVTALGRVEDAIAETTGGLNPLELADYATPPRFEVERRVALRNVRVTGRDGSERRVDLYRYYTTGDLEYNPMLADGDAVFVPTFDPVREGISVSGDVERPGYYDWRPDDTAAALVAVAGGLGLEGSGAIVRRTRRAGSQTESVEVPLAEAARLDLAPRDQISVVAAAPQAGYASAIGAVAFPGAYPIVSGETTLDDLVEAAGGLAPDALVRGAYIERTVRSEPEAARAQQLRSPQAPQGDRPAAVSAFDSTATAPGQLSELGLFGRRYYAQEYVSTPRLSIDVPAALRGGGDVVLRDGDRLVVPHDVGAVRVFGQVGAPGYVPFRPGLTAGDYVDLAGGPGPVATTTYTVDARTGLFTAGRETPVEAGDAVFVDRPNTSDSPSIEGLALQEENLRLQAERADQEAARANRQFVVQTITALAAIISPILYFISAQ</sequence>
<dbReference type="AlphaFoldDB" id="A0A271J0R4"/>
<feature type="domain" description="Polysaccharide export protein N-terminal" evidence="6">
    <location>
        <begin position="63"/>
        <end position="135"/>
    </location>
</feature>
<dbReference type="GO" id="GO:0015159">
    <property type="term" value="F:polysaccharide transmembrane transporter activity"/>
    <property type="evidence" value="ECO:0007669"/>
    <property type="project" value="InterPro"/>
</dbReference>
<evidence type="ECO:0000256" key="2">
    <source>
        <dbReference type="SAM" id="Coils"/>
    </source>
</evidence>
<evidence type="ECO:0000256" key="4">
    <source>
        <dbReference type="SAM" id="Phobius"/>
    </source>
</evidence>
<name>A0A271J0R4_9BACT</name>
<feature type="transmembrane region" description="Helical" evidence="4">
    <location>
        <begin position="571"/>
        <end position="590"/>
    </location>
</feature>
<proteinExistence type="predicted"/>
<evidence type="ECO:0000313" key="8">
    <source>
        <dbReference type="EMBL" id="PAP76545.1"/>
    </source>
</evidence>
<evidence type="ECO:0000256" key="3">
    <source>
        <dbReference type="SAM" id="MobiDB-lite"/>
    </source>
</evidence>
<keyword evidence="4" id="KW-0472">Membrane</keyword>
<evidence type="ECO:0000259" key="6">
    <source>
        <dbReference type="Pfam" id="PF02563"/>
    </source>
</evidence>
<gene>
    <name evidence="8" type="ORF">BSZ37_08875</name>
</gene>
<keyword evidence="2" id="KW-0175">Coiled coil</keyword>
<reference evidence="8 9" key="1">
    <citation type="submission" date="2016-11" db="EMBL/GenBank/DDBJ databases">
        <title>Study of marine rhodopsin-containing bacteria.</title>
        <authorList>
            <person name="Yoshizawa S."/>
            <person name="Kumagai Y."/>
            <person name="Kogure K."/>
        </authorList>
    </citation>
    <scope>NUCLEOTIDE SEQUENCE [LARGE SCALE GENOMIC DNA]</scope>
    <source>
        <strain evidence="8 9">SAORIC-28</strain>
    </source>
</reference>
<keyword evidence="4" id="KW-1133">Transmembrane helix</keyword>